<evidence type="ECO:0000313" key="2">
    <source>
        <dbReference type="Proteomes" id="UP000335636"/>
    </source>
</evidence>
<gene>
    <name evidence="1" type="ORF">MONAX_5E004150</name>
</gene>
<feature type="non-terminal residue" evidence="1">
    <location>
        <position position="55"/>
    </location>
</feature>
<reference evidence="1" key="1">
    <citation type="submission" date="2019-04" db="EMBL/GenBank/DDBJ databases">
        <authorList>
            <person name="Alioto T."/>
            <person name="Alioto T."/>
        </authorList>
    </citation>
    <scope>NUCLEOTIDE SEQUENCE [LARGE SCALE GENOMIC DNA]</scope>
</reference>
<dbReference type="Proteomes" id="UP000335636">
    <property type="component" value="Unassembled WGS sequence"/>
</dbReference>
<proteinExistence type="predicted"/>
<evidence type="ECO:0000313" key="1">
    <source>
        <dbReference type="EMBL" id="VTJ67414.1"/>
    </source>
</evidence>
<feature type="non-terminal residue" evidence="1">
    <location>
        <position position="1"/>
    </location>
</feature>
<sequence>VEVSYAVSVPVLPFANCVPVIHHALLSSVLAAFGGWKRCFVKNSVLPGALAATDL</sequence>
<accession>A0A5E4BCD6</accession>
<dbReference type="AlphaFoldDB" id="A0A5E4BCD6"/>
<name>A0A5E4BCD6_MARMO</name>
<keyword evidence="2" id="KW-1185">Reference proteome</keyword>
<organism evidence="1 2">
    <name type="scientific">Marmota monax</name>
    <name type="common">Woodchuck</name>
    <dbReference type="NCBI Taxonomy" id="9995"/>
    <lineage>
        <taxon>Eukaryota</taxon>
        <taxon>Metazoa</taxon>
        <taxon>Chordata</taxon>
        <taxon>Craniata</taxon>
        <taxon>Vertebrata</taxon>
        <taxon>Euteleostomi</taxon>
        <taxon>Mammalia</taxon>
        <taxon>Eutheria</taxon>
        <taxon>Euarchontoglires</taxon>
        <taxon>Glires</taxon>
        <taxon>Rodentia</taxon>
        <taxon>Sciuromorpha</taxon>
        <taxon>Sciuridae</taxon>
        <taxon>Xerinae</taxon>
        <taxon>Marmotini</taxon>
        <taxon>Marmota</taxon>
    </lineage>
</organism>
<protein>
    <submittedName>
        <fullName evidence="1">Uncharacterized protein</fullName>
    </submittedName>
</protein>
<dbReference type="EMBL" id="CABDUW010000380">
    <property type="protein sequence ID" value="VTJ67414.1"/>
    <property type="molecule type" value="Genomic_DNA"/>
</dbReference>
<comment type="caution">
    <text evidence="1">The sequence shown here is derived from an EMBL/GenBank/DDBJ whole genome shotgun (WGS) entry which is preliminary data.</text>
</comment>